<accession>A0AAD3STI7</accession>
<organism evidence="3 4">
    <name type="scientific">Nepenthes gracilis</name>
    <name type="common">Slender pitcher plant</name>
    <dbReference type="NCBI Taxonomy" id="150966"/>
    <lineage>
        <taxon>Eukaryota</taxon>
        <taxon>Viridiplantae</taxon>
        <taxon>Streptophyta</taxon>
        <taxon>Embryophyta</taxon>
        <taxon>Tracheophyta</taxon>
        <taxon>Spermatophyta</taxon>
        <taxon>Magnoliopsida</taxon>
        <taxon>eudicotyledons</taxon>
        <taxon>Gunneridae</taxon>
        <taxon>Pentapetalae</taxon>
        <taxon>Caryophyllales</taxon>
        <taxon>Nepenthaceae</taxon>
        <taxon>Nepenthes</taxon>
    </lineage>
</organism>
<evidence type="ECO:0000256" key="1">
    <source>
        <dbReference type="ARBA" id="ARBA00004167"/>
    </source>
</evidence>
<evidence type="ECO:0000313" key="4">
    <source>
        <dbReference type="Proteomes" id="UP001279734"/>
    </source>
</evidence>
<gene>
    <name evidence="3" type="ORF">Nepgr_019469</name>
</gene>
<evidence type="ECO:0000259" key="2">
    <source>
        <dbReference type="Pfam" id="PF12819"/>
    </source>
</evidence>
<dbReference type="GO" id="GO:0016020">
    <property type="term" value="C:membrane"/>
    <property type="evidence" value="ECO:0007669"/>
    <property type="project" value="UniProtKB-SubCell"/>
</dbReference>
<reference evidence="3" key="1">
    <citation type="submission" date="2023-05" db="EMBL/GenBank/DDBJ databases">
        <title>Nepenthes gracilis genome sequencing.</title>
        <authorList>
            <person name="Fukushima K."/>
        </authorList>
    </citation>
    <scope>NUCLEOTIDE SEQUENCE</scope>
    <source>
        <strain evidence="3">SING2019-196</strain>
    </source>
</reference>
<keyword evidence="4" id="KW-1185">Reference proteome</keyword>
<dbReference type="Pfam" id="PF12819">
    <property type="entry name" value="Malectin_like"/>
    <property type="match status" value="1"/>
</dbReference>
<dbReference type="EMBL" id="BSYO01000018">
    <property type="protein sequence ID" value="GMH17628.1"/>
    <property type="molecule type" value="Genomic_DNA"/>
</dbReference>
<proteinExistence type="predicted"/>
<dbReference type="InterPro" id="IPR024788">
    <property type="entry name" value="Malectin-like_Carb-bd_dom"/>
</dbReference>
<evidence type="ECO:0000313" key="3">
    <source>
        <dbReference type="EMBL" id="GMH17628.1"/>
    </source>
</evidence>
<comment type="subcellular location">
    <subcellularLocation>
        <location evidence="1">Membrane</location>
        <topology evidence="1">Single-pass membrane protein</topology>
    </subcellularLocation>
</comment>
<dbReference type="Proteomes" id="UP001279734">
    <property type="component" value="Unassembled WGS sequence"/>
</dbReference>
<comment type="caution">
    <text evidence="3">The sequence shown here is derived from an EMBL/GenBank/DDBJ whole genome shotgun (WGS) entry which is preliminary data.</text>
</comment>
<dbReference type="AlphaFoldDB" id="A0AAD3STI7"/>
<protein>
    <recommendedName>
        <fullName evidence="2">Malectin-like domain-containing protein</fullName>
    </recommendedName>
</protein>
<feature type="domain" description="Malectin-like" evidence="2">
    <location>
        <begin position="19"/>
        <end position="86"/>
    </location>
</feature>
<name>A0AAD3STI7_NEPGR</name>
<sequence>MTMPIRTRQPVCNTLLMPKFIDTGSNANVSPLYQTTSIPRQLTNVRSFPKGPGTVYTLRPAQGMGGNYLIRATFMYGNYDSLNKPPVRHSSWSRHLGYGEYQ</sequence>